<organism evidence="4 5">
    <name type="scientific">Bradyrhizobium symbiodeficiens</name>
    <dbReference type="NCBI Taxonomy" id="1404367"/>
    <lineage>
        <taxon>Bacteria</taxon>
        <taxon>Pseudomonadati</taxon>
        <taxon>Pseudomonadota</taxon>
        <taxon>Alphaproteobacteria</taxon>
        <taxon>Hyphomicrobiales</taxon>
        <taxon>Nitrobacteraceae</taxon>
        <taxon>Bradyrhizobium</taxon>
    </lineage>
</organism>
<dbReference type="PROSITE" id="PS50111">
    <property type="entry name" value="CHEMOTAXIS_TRANSDUC_2"/>
    <property type="match status" value="1"/>
</dbReference>
<dbReference type="Proteomes" id="UP000500895">
    <property type="component" value="Chromosome"/>
</dbReference>
<proteinExistence type="predicted"/>
<name>A0A6G9AFR2_9BRAD</name>
<dbReference type="GO" id="GO:0007165">
    <property type="term" value="P:signal transduction"/>
    <property type="evidence" value="ECO:0007669"/>
    <property type="project" value="UniProtKB-KW"/>
</dbReference>
<protein>
    <submittedName>
        <fullName evidence="4">Methyl-accepting chemotaxis protein</fullName>
    </submittedName>
</protein>
<dbReference type="Gene3D" id="1.20.120.30">
    <property type="entry name" value="Aspartate receptor, ligand-binding domain"/>
    <property type="match status" value="1"/>
</dbReference>
<dbReference type="SMART" id="SM00283">
    <property type="entry name" value="MA"/>
    <property type="match status" value="1"/>
</dbReference>
<keyword evidence="1 2" id="KW-0807">Transducer</keyword>
<evidence type="ECO:0000259" key="3">
    <source>
        <dbReference type="PROSITE" id="PS50111"/>
    </source>
</evidence>
<reference evidence="4 5" key="1">
    <citation type="journal article" date="2020" name="Int. J. Syst. Evol. Microbiol.">
        <title>Description and complete genome sequences of Bradyrhizobium symbiodeficiens sp. nov., a non-symbiotic bacterium associated with legumes native to Canada.</title>
        <authorList>
            <person name="Bromfield E.S.P."/>
            <person name="Cloutier S."/>
            <person name="Nguyen H.D.T."/>
        </authorList>
    </citation>
    <scope>NUCLEOTIDE SEQUENCE [LARGE SCALE GENOMIC DNA]</scope>
    <source>
        <strain evidence="4 5">101S1MB</strain>
    </source>
</reference>
<dbReference type="SUPFAM" id="SSF58104">
    <property type="entry name" value="Methyl-accepting chemotaxis protein (MCP) signaling domain"/>
    <property type="match status" value="1"/>
</dbReference>
<evidence type="ECO:0000256" key="1">
    <source>
        <dbReference type="ARBA" id="ARBA00023224"/>
    </source>
</evidence>
<gene>
    <name evidence="4" type="ORF">HAV00_25225</name>
</gene>
<dbReference type="PANTHER" id="PTHR32089:SF112">
    <property type="entry name" value="LYSOZYME-LIKE PROTEIN-RELATED"/>
    <property type="match status" value="1"/>
</dbReference>
<evidence type="ECO:0000313" key="5">
    <source>
        <dbReference type="Proteomes" id="UP000500895"/>
    </source>
</evidence>
<evidence type="ECO:0000313" key="4">
    <source>
        <dbReference type="EMBL" id="QIP11033.2"/>
    </source>
</evidence>
<dbReference type="RefSeq" id="WP_244637426.1">
    <property type="nucleotide sequence ID" value="NZ_CP050066.2"/>
</dbReference>
<dbReference type="EMBL" id="CP050066">
    <property type="protein sequence ID" value="QIP11033.2"/>
    <property type="molecule type" value="Genomic_DNA"/>
</dbReference>
<accession>A0A6G9AFR2</accession>
<dbReference type="Pfam" id="PF13682">
    <property type="entry name" value="CZB"/>
    <property type="match status" value="1"/>
</dbReference>
<dbReference type="GO" id="GO:0016020">
    <property type="term" value="C:membrane"/>
    <property type="evidence" value="ECO:0007669"/>
    <property type="project" value="InterPro"/>
</dbReference>
<dbReference type="AlphaFoldDB" id="A0A6G9AFR2"/>
<dbReference type="InterPro" id="IPR025991">
    <property type="entry name" value="Chemoreceptor_zinc-bind_dom"/>
</dbReference>
<evidence type="ECO:0000256" key="2">
    <source>
        <dbReference type="PROSITE-ProRule" id="PRU00284"/>
    </source>
</evidence>
<dbReference type="PANTHER" id="PTHR32089">
    <property type="entry name" value="METHYL-ACCEPTING CHEMOTAXIS PROTEIN MCPB"/>
    <property type="match status" value="1"/>
</dbReference>
<dbReference type="Pfam" id="PF00015">
    <property type="entry name" value="MCPsignal"/>
    <property type="match status" value="1"/>
</dbReference>
<dbReference type="Gene3D" id="1.10.287.950">
    <property type="entry name" value="Methyl-accepting chemotaxis protein"/>
    <property type="match status" value="1"/>
</dbReference>
<dbReference type="InterPro" id="IPR004089">
    <property type="entry name" value="MCPsignal_dom"/>
</dbReference>
<feature type="domain" description="Methyl-accepting transducer" evidence="3">
    <location>
        <begin position="127"/>
        <end position="363"/>
    </location>
</feature>
<sequence length="511" mass="54140">MQRASHLGTSRGRARSICRIPIGKLTSRSASAPKMKRFVHQALPESRMSLFASADRKRSIAALKVSNAAPDQLTALQARDEALAMYIEALTEGNFLAPGCGGDDRLSKAVSKLAARLAGDASNKLDAIVDLNVQSNETAISAARMLTACGEVDQRTQALAAASEEMVASVGQIRSNAEDAAASAAQMKVGAEQGMSTVRLASKAMERVEATANDASDKILALSAASEEIGAIVGSIDAIARQTNLLALNATIEAARAGEAGRGFAVVASEVKGLSQQTGKATEDIRERIQRLRDEVELIVTAMAGCKSAAAESKGVVTQLGEEMSSVEARTVTLTGGMDEIANILNQQTEASREVAEGIAAIARMTLANVDQIKSISSQLDVSQGIAGRQLQDIAGLSFDNKIPRLAKADHVIWKKRLADMAIGRVTLKADELADHHSCRLGKWYYGDGSLTMRSHRAFGPLERPHALVHDHGKRAAKLFADGDLAGALREIALVEEASTDVLRLLDDLSR</sequence>